<dbReference type="EMBL" id="QLMC01000006">
    <property type="protein sequence ID" value="RAJ93013.1"/>
    <property type="molecule type" value="Genomic_DNA"/>
</dbReference>
<comment type="catalytic activity">
    <reaction evidence="1">
        <text>ATP + protein L-histidine = ADP + protein N-phospho-L-histidine.</text>
        <dbReference type="EC" id="2.7.13.3"/>
    </reaction>
</comment>
<dbReference type="AlphaFoldDB" id="A0A327WLX1"/>
<dbReference type="EC" id="2.7.13.3" evidence="2"/>
<dbReference type="SUPFAM" id="SSF48452">
    <property type="entry name" value="TPR-like"/>
    <property type="match status" value="2"/>
</dbReference>
<evidence type="ECO:0000256" key="4">
    <source>
        <dbReference type="ARBA" id="ARBA00022679"/>
    </source>
</evidence>
<comment type="caution">
    <text evidence="11">The sequence shown here is derived from an EMBL/GenBank/DDBJ whole genome shotgun (WGS) entry which is preliminary data.</text>
</comment>
<evidence type="ECO:0000256" key="1">
    <source>
        <dbReference type="ARBA" id="ARBA00000085"/>
    </source>
</evidence>
<gene>
    <name evidence="11" type="ORF">LX87_04525</name>
</gene>
<dbReference type="InterPro" id="IPR011495">
    <property type="entry name" value="Sig_transdc_His_kin_sub2_dim/P"/>
</dbReference>
<keyword evidence="8" id="KW-1133">Transmembrane helix</keyword>
<evidence type="ECO:0000313" key="11">
    <source>
        <dbReference type="EMBL" id="RAJ93013.1"/>
    </source>
</evidence>
<evidence type="ECO:0000256" key="3">
    <source>
        <dbReference type="ARBA" id="ARBA00022553"/>
    </source>
</evidence>
<feature type="chain" id="PRO_5016285743" description="histidine kinase" evidence="9">
    <location>
        <begin position="29"/>
        <end position="592"/>
    </location>
</feature>
<reference evidence="11 12" key="1">
    <citation type="submission" date="2018-06" db="EMBL/GenBank/DDBJ databases">
        <title>Genomic Encyclopedia of Archaeal and Bacterial Type Strains, Phase II (KMG-II): from individual species to whole genera.</title>
        <authorList>
            <person name="Goeker M."/>
        </authorList>
    </citation>
    <scope>NUCLEOTIDE SEQUENCE [LARGE SCALE GENOMIC DNA]</scope>
    <source>
        <strain evidence="11 12">DSM 21851</strain>
    </source>
</reference>
<evidence type="ECO:0000313" key="12">
    <source>
        <dbReference type="Proteomes" id="UP000248790"/>
    </source>
</evidence>
<keyword evidence="8" id="KW-0472">Membrane</keyword>
<evidence type="ECO:0000256" key="2">
    <source>
        <dbReference type="ARBA" id="ARBA00012438"/>
    </source>
</evidence>
<dbReference type="SUPFAM" id="SSF55874">
    <property type="entry name" value="ATPase domain of HSP90 chaperone/DNA topoisomerase II/histidine kinase"/>
    <property type="match status" value="1"/>
</dbReference>
<organism evidence="11 12">
    <name type="scientific">Larkinella arboricola</name>
    <dbReference type="NCBI Taxonomy" id="643671"/>
    <lineage>
        <taxon>Bacteria</taxon>
        <taxon>Pseudomonadati</taxon>
        <taxon>Bacteroidota</taxon>
        <taxon>Cytophagia</taxon>
        <taxon>Cytophagales</taxon>
        <taxon>Spirosomataceae</taxon>
        <taxon>Larkinella</taxon>
    </lineage>
</organism>
<dbReference type="PANTHER" id="PTHR41523:SF8">
    <property type="entry name" value="ETHYLENE RESPONSE SENSOR PROTEIN"/>
    <property type="match status" value="1"/>
</dbReference>
<keyword evidence="5" id="KW-0547">Nucleotide-binding</keyword>
<dbReference type="Gene3D" id="3.30.450.20">
    <property type="entry name" value="PAS domain"/>
    <property type="match status" value="1"/>
</dbReference>
<evidence type="ECO:0000256" key="7">
    <source>
        <dbReference type="ARBA" id="ARBA00022840"/>
    </source>
</evidence>
<dbReference type="GO" id="GO:0004673">
    <property type="term" value="F:protein histidine kinase activity"/>
    <property type="evidence" value="ECO:0007669"/>
    <property type="project" value="UniProtKB-EC"/>
</dbReference>
<keyword evidence="4" id="KW-0808">Transferase</keyword>
<dbReference type="InterPro" id="IPR011990">
    <property type="entry name" value="TPR-like_helical_dom_sf"/>
</dbReference>
<keyword evidence="8" id="KW-0812">Transmembrane</keyword>
<feature type="domain" description="Histidine kinase/HSP90-like ATPase" evidence="10">
    <location>
        <begin position="500"/>
        <end position="592"/>
    </location>
</feature>
<evidence type="ECO:0000259" key="10">
    <source>
        <dbReference type="SMART" id="SM00387"/>
    </source>
</evidence>
<keyword evidence="12" id="KW-1185">Reference proteome</keyword>
<accession>A0A327WLX1</accession>
<dbReference type="PANTHER" id="PTHR41523">
    <property type="entry name" value="TWO-COMPONENT SYSTEM SENSOR PROTEIN"/>
    <property type="match status" value="1"/>
</dbReference>
<proteinExistence type="predicted"/>
<dbReference type="Gene3D" id="1.25.40.10">
    <property type="entry name" value="Tetratricopeptide repeat domain"/>
    <property type="match status" value="2"/>
</dbReference>
<keyword evidence="6 11" id="KW-0418">Kinase</keyword>
<evidence type="ECO:0000256" key="9">
    <source>
        <dbReference type="SAM" id="SignalP"/>
    </source>
</evidence>
<keyword evidence="3" id="KW-0597">Phosphoprotein</keyword>
<dbReference type="OrthoDB" id="9767435at2"/>
<dbReference type="Gene3D" id="3.30.565.10">
    <property type="entry name" value="Histidine kinase-like ATPase, C-terminal domain"/>
    <property type="match status" value="1"/>
</dbReference>
<dbReference type="InterPro" id="IPR003594">
    <property type="entry name" value="HATPase_dom"/>
</dbReference>
<dbReference type="InterPro" id="IPR036890">
    <property type="entry name" value="HATPase_C_sf"/>
</dbReference>
<sequence>MISFPFTPSRFWLSLALGFTLSGFPVCGQNVPLSTAEMTSYSASQPRPYVQEYEKLKEAQQLYREAVAKHDSTLLSEACYLLSKRYKTLGDLVTSEKWAIQSLRIREGAGPSNELGKLYVQLSGNCMASSRYQEAYVYAHRALTTFQAIQSEHGLMGAYSMLAGVHSLDTASKITLKNKSFFLSLDSTFYYHKLAEQIALKQNDLKELSMIYVAVGGAWLRRDPKRSIPYLQSALAFFTTNKIYHSVVGVQISLAHAYIATGQNQKAGRFLAQAKHTFYTQHLAHYHLLGDLETAYARLYQQTGRSKQAILHLEKAHEIQTKALKQDRDGAISRLGLVYRIDQKEAQLKTQQHQIALSREKLRSQRQISIAAFLLATLTAMMCSVFFYYNRKNQRISRQNAELVKEQNHRVKNNLQVISSLLSLQAKRLSDPGARLAVEESQLRVQAIAMLHRQLYNGNKLIEVDVTAFIPDIVNGVLQVYGFDPRIAQYTLSPFWLHVDKAVPLGLILNELTTNACKYAFTDHPNASLTITCYQKNAVVCLQVVDNGPGFTHSLRRSSFGLQLIDILAKQLDGTYDFTMKGSTSFRLSFKL</sequence>
<dbReference type="Pfam" id="PF02518">
    <property type="entry name" value="HATPase_c"/>
    <property type="match status" value="1"/>
</dbReference>
<keyword evidence="7" id="KW-0067">ATP-binding</keyword>
<name>A0A327WLX1_LARAB</name>
<evidence type="ECO:0000256" key="5">
    <source>
        <dbReference type="ARBA" id="ARBA00022741"/>
    </source>
</evidence>
<dbReference type="Pfam" id="PF07568">
    <property type="entry name" value="HisKA_2"/>
    <property type="match status" value="1"/>
</dbReference>
<dbReference type="GO" id="GO:0005524">
    <property type="term" value="F:ATP binding"/>
    <property type="evidence" value="ECO:0007669"/>
    <property type="project" value="UniProtKB-KW"/>
</dbReference>
<feature type="signal peptide" evidence="9">
    <location>
        <begin position="1"/>
        <end position="28"/>
    </location>
</feature>
<feature type="transmembrane region" description="Helical" evidence="8">
    <location>
        <begin position="368"/>
        <end position="389"/>
    </location>
</feature>
<evidence type="ECO:0000256" key="8">
    <source>
        <dbReference type="SAM" id="Phobius"/>
    </source>
</evidence>
<evidence type="ECO:0000256" key="6">
    <source>
        <dbReference type="ARBA" id="ARBA00022777"/>
    </source>
</evidence>
<dbReference type="SMART" id="SM00387">
    <property type="entry name" value="HATPase_c"/>
    <property type="match status" value="1"/>
</dbReference>
<protein>
    <recommendedName>
        <fullName evidence="2">histidine kinase</fullName>
        <ecNumber evidence="2">2.7.13.3</ecNumber>
    </recommendedName>
</protein>
<dbReference type="Proteomes" id="UP000248790">
    <property type="component" value="Unassembled WGS sequence"/>
</dbReference>
<keyword evidence="9" id="KW-0732">Signal</keyword>
<dbReference type="RefSeq" id="WP_111630556.1">
    <property type="nucleotide sequence ID" value="NZ_QLMC01000006.1"/>
</dbReference>